<proteinExistence type="predicted"/>
<keyword evidence="2" id="KW-1185">Reference proteome</keyword>
<dbReference type="Proteomes" id="UP001159363">
    <property type="component" value="Chromosome 3"/>
</dbReference>
<gene>
    <name evidence="1" type="ORF">PR048_008663</name>
</gene>
<evidence type="ECO:0000313" key="1">
    <source>
        <dbReference type="EMBL" id="KAJ8889169.1"/>
    </source>
</evidence>
<dbReference type="PANTHER" id="PTHR45913:SF5">
    <property type="entry name" value="GENERAL TRANSCRIPTION FACTOR II-I REPEAT DOMAIN-CONTAINING PROTEIN 2A-LIKE PROTEIN"/>
    <property type="match status" value="1"/>
</dbReference>
<reference evidence="1 2" key="1">
    <citation type="submission" date="2023-02" db="EMBL/GenBank/DDBJ databases">
        <title>LHISI_Scaffold_Assembly.</title>
        <authorList>
            <person name="Stuart O.P."/>
            <person name="Cleave R."/>
            <person name="Magrath M.J.L."/>
            <person name="Mikheyev A.S."/>
        </authorList>
    </citation>
    <scope>NUCLEOTIDE SEQUENCE [LARGE SCALE GENOMIC DNA]</scope>
    <source>
        <strain evidence="1">Daus_M_001</strain>
        <tissue evidence="1">Leg muscle</tissue>
    </source>
</reference>
<comment type="caution">
    <text evidence="1">The sequence shown here is derived from an EMBL/GenBank/DDBJ whole genome shotgun (WGS) entry which is preliminary data.</text>
</comment>
<protein>
    <submittedName>
        <fullName evidence="1">Uncharacterized protein</fullName>
    </submittedName>
</protein>
<dbReference type="PANTHER" id="PTHR45913">
    <property type="entry name" value="EPM2A-INTERACTING PROTEIN 1"/>
    <property type="match status" value="1"/>
</dbReference>
<evidence type="ECO:0000313" key="2">
    <source>
        <dbReference type="Proteomes" id="UP001159363"/>
    </source>
</evidence>
<organism evidence="1 2">
    <name type="scientific">Dryococelus australis</name>
    <dbReference type="NCBI Taxonomy" id="614101"/>
    <lineage>
        <taxon>Eukaryota</taxon>
        <taxon>Metazoa</taxon>
        <taxon>Ecdysozoa</taxon>
        <taxon>Arthropoda</taxon>
        <taxon>Hexapoda</taxon>
        <taxon>Insecta</taxon>
        <taxon>Pterygota</taxon>
        <taxon>Neoptera</taxon>
        <taxon>Polyneoptera</taxon>
        <taxon>Phasmatodea</taxon>
        <taxon>Verophasmatodea</taxon>
        <taxon>Anareolatae</taxon>
        <taxon>Phasmatidae</taxon>
        <taxon>Eurycanthinae</taxon>
        <taxon>Dryococelus</taxon>
    </lineage>
</organism>
<accession>A0ABQ9HXR8</accession>
<dbReference type="EMBL" id="JARBHB010000003">
    <property type="protein sequence ID" value="KAJ8889169.1"/>
    <property type="molecule type" value="Genomic_DNA"/>
</dbReference>
<name>A0ABQ9HXR8_9NEOP</name>
<sequence length="496" mass="57468">MSLSKYSNCKKRTIESEHRVFQERWELAYFCCDSRGKITCLICSHSISVTKEHNLRRHCETHSHKYDQYQDKSRENKVQDLKTALGKQQSVFKSSKGDGEASVRVSYALAELIAKNCKCYSDSEFQCFMKTAEIVCPEKVQNFRNLSLLQNTIAERVDIACNLKEQLLVKAESFLAYSIAVMKVHMSVARHKYLFSSAPLLGIVFLRNTTAGEDIFEEVYCLLERFNLPLSKLVCVATDEAPSMTGKRNVFIARLLAKQKKVSPETKLHHIHCIIHQEVLCLKTGQLEYVLRCVKKVVNFICSQGLNQHQFSGLLKDVGSEFEGFPYHAEVCRLSCFNVLKQFWLLHEEIKLFLEVKDESVGQLCDDNWLQDLAFMVDMKGYLNYLNLKLQGKYQVVISMYDYIKAFKLKLNLWEGHGNLIHFPTCQDFRKSHSASDFSLYTFNVNELIKEFESRFEDFKTFEKDLSLFSDPFSFDFQKTDSNVQMELIDIQCDTV</sequence>